<organism evidence="2 3">
    <name type="scientific">Pedobacter nutrimenti</name>
    <dbReference type="NCBI Taxonomy" id="1241337"/>
    <lineage>
        <taxon>Bacteria</taxon>
        <taxon>Pseudomonadati</taxon>
        <taxon>Bacteroidota</taxon>
        <taxon>Sphingobacteriia</taxon>
        <taxon>Sphingobacteriales</taxon>
        <taxon>Sphingobacteriaceae</taxon>
        <taxon>Pedobacter</taxon>
    </lineage>
</organism>
<feature type="transmembrane region" description="Helical" evidence="1">
    <location>
        <begin position="50"/>
        <end position="69"/>
    </location>
</feature>
<name>A0A318UI84_9SPHI</name>
<accession>A0A318UI84</accession>
<evidence type="ECO:0000256" key="1">
    <source>
        <dbReference type="SAM" id="Phobius"/>
    </source>
</evidence>
<keyword evidence="1" id="KW-0472">Membrane</keyword>
<dbReference type="Proteomes" id="UP000248198">
    <property type="component" value="Unassembled WGS sequence"/>
</dbReference>
<protein>
    <submittedName>
        <fullName evidence="2">Uncharacterized protein</fullName>
    </submittedName>
</protein>
<keyword evidence="1" id="KW-1133">Transmembrane helix</keyword>
<feature type="transmembrane region" description="Helical" evidence="1">
    <location>
        <begin position="23"/>
        <end position="44"/>
    </location>
</feature>
<keyword evidence="3" id="KW-1185">Reference proteome</keyword>
<evidence type="ECO:0000313" key="2">
    <source>
        <dbReference type="EMBL" id="PYF74748.1"/>
    </source>
</evidence>
<gene>
    <name evidence="2" type="ORF">B0O44_103194</name>
</gene>
<proteinExistence type="predicted"/>
<dbReference type="RefSeq" id="WP_110829508.1">
    <property type="nucleotide sequence ID" value="NZ_QKLU01000003.1"/>
</dbReference>
<evidence type="ECO:0000313" key="3">
    <source>
        <dbReference type="Proteomes" id="UP000248198"/>
    </source>
</evidence>
<reference evidence="2 3" key="1">
    <citation type="submission" date="2018-06" db="EMBL/GenBank/DDBJ databases">
        <title>Genomic Encyclopedia of Archaeal and Bacterial Type Strains, Phase II (KMG-II): from individual species to whole genera.</title>
        <authorList>
            <person name="Goeker M."/>
        </authorList>
    </citation>
    <scope>NUCLEOTIDE SEQUENCE [LARGE SCALE GENOMIC DNA]</scope>
    <source>
        <strain evidence="2 3">DSM 27372</strain>
    </source>
</reference>
<sequence length="81" mass="9219">MSNKKPADLSDEELIRNEKRTKVLVVTFVIILTLLFVTVILLIIKKGFTPLIATVIALVAVCIVSMNNWKELKKEIKLRKL</sequence>
<dbReference type="EMBL" id="QKLU01000003">
    <property type="protein sequence ID" value="PYF74748.1"/>
    <property type="molecule type" value="Genomic_DNA"/>
</dbReference>
<dbReference type="AlphaFoldDB" id="A0A318UI84"/>
<comment type="caution">
    <text evidence="2">The sequence shown here is derived from an EMBL/GenBank/DDBJ whole genome shotgun (WGS) entry which is preliminary data.</text>
</comment>
<keyword evidence="1" id="KW-0812">Transmembrane</keyword>